<protein>
    <recommendedName>
        <fullName evidence="5">BTB domain-containing protein</fullName>
    </recommendedName>
</protein>
<reference evidence="3" key="1">
    <citation type="submission" date="2023-07" db="EMBL/GenBank/DDBJ databases">
        <authorList>
            <person name="Stuckert A."/>
        </authorList>
    </citation>
    <scope>NUCLEOTIDE SEQUENCE</scope>
</reference>
<feature type="compositionally biased region" description="Basic residues" evidence="2">
    <location>
        <begin position="349"/>
        <end position="360"/>
    </location>
</feature>
<evidence type="ECO:0000313" key="3">
    <source>
        <dbReference type="EMBL" id="CAJ0951703.1"/>
    </source>
</evidence>
<proteinExistence type="predicted"/>
<keyword evidence="4" id="KW-1185">Reference proteome</keyword>
<dbReference type="EMBL" id="CAUEEQ010033709">
    <property type="protein sequence ID" value="CAJ0951703.1"/>
    <property type="molecule type" value="Genomic_DNA"/>
</dbReference>
<name>A0ABN9LVA4_9NEOB</name>
<sequence>MSITSFHGRLIPFPRFEVSNGRLGMFLVKHFACSSCNCKLPSGQSSPLCQACSSPIVPTSQDTPADPPEIDTPIPGWASSLSQSVADLTRVSQTLVSVLDRLLLQTPAVASGSQEPPSEPSMISSKRSRQERRSESSSRSISPHGPPLLSASSRSSSPESGEAFSDAPSEDISELDSNQIATMRDMVQNLIGAINQTYGIKDPSTAEVPNQSSRTTNRTYHQLDGLFLGGSPCFQAVHQHVTLKNAAELLELAALYNADQLKVSCFQFIGLNMAALLEARSLDVLSQEVLKELASYYRKMIPAMDKRLITPYLDGPDISTLEYEDGETFMSTKDDCFSEQLTPEALFKKAKTKAKRKPRKRSDSSGGYNLSDIIQSPQSSGFFKSEKNNSVESLQELLTSDSEGSFAGASSPRDLQSPDFTATFRLQRNEVASLHSWRGFFVV</sequence>
<dbReference type="PANTHER" id="PTHR22872">
    <property type="entry name" value="BTK-BINDING PROTEIN-RELATED"/>
    <property type="match status" value="1"/>
</dbReference>
<comment type="caution">
    <text evidence="3">The sequence shown here is derived from an EMBL/GenBank/DDBJ whole genome shotgun (WGS) entry which is preliminary data.</text>
</comment>
<evidence type="ECO:0008006" key="5">
    <source>
        <dbReference type="Google" id="ProtNLM"/>
    </source>
</evidence>
<dbReference type="InterPro" id="IPR051625">
    <property type="entry name" value="Signaling_Regulatory_Domain"/>
</dbReference>
<feature type="compositionally biased region" description="Polar residues" evidence="2">
    <location>
        <begin position="364"/>
        <end position="373"/>
    </location>
</feature>
<feature type="region of interest" description="Disordered" evidence="2">
    <location>
        <begin position="109"/>
        <end position="173"/>
    </location>
</feature>
<feature type="compositionally biased region" description="Low complexity" evidence="2">
    <location>
        <begin position="137"/>
        <end position="165"/>
    </location>
</feature>
<dbReference type="Gene3D" id="1.25.40.420">
    <property type="match status" value="1"/>
</dbReference>
<organism evidence="3 4">
    <name type="scientific">Ranitomeya imitator</name>
    <name type="common">mimic poison frog</name>
    <dbReference type="NCBI Taxonomy" id="111125"/>
    <lineage>
        <taxon>Eukaryota</taxon>
        <taxon>Metazoa</taxon>
        <taxon>Chordata</taxon>
        <taxon>Craniata</taxon>
        <taxon>Vertebrata</taxon>
        <taxon>Euteleostomi</taxon>
        <taxon>Amphibia</taxon>
        <taxon>Batrachia</taxon>
        <taxon>Anura</taxon>
        <taxon>Neobatrachia</taxon>
        <taxon>Hyloidea</taxon>
        <taxon>Dendrobatidae</taxon>
        <taxon>Dendrobatinae</taxon>
        <taxon>Ranitomeya</taxon>
    </lineage>
</organism>
<dbReference type="PANTHER" id="PTHR22872:SF2">
    <property type="entry name" value="INHIBITOR OF BRUTON TYROSINE KINASE"/>
    <property type="match status" value="1"/>
</dbReference>
<dbReference type="CDD" id="cd18500">
    <property type="entry name" value="BACK_IBtk"/>
    <property type="match status" value="1"/>
</dbReference>
<feature type="region of interest" description="Disordered" evidence="2">
    <location>
        <begin position="349"/>
        <end position="373"/>
    </location>
</feature>
<keyword evidence="1" id="KW-0677">Repeat</keyword>
<evidence type="ECO:0000313" key="4">
    <source>
        <dbReference type="Proteomes" id="UP001176940"/>
    </source>
</evidence>
<gene>
    <name evidence="3" type="ORF">RIMI_LOCUS13569064</name>
</gene>
<dbReference type="Proteomes" id="UP001176940">
    <property type="component" value="Unassembled WGS sequence"/>
</dbReference>
<accession>A0ABN9LVA4</accession>
<evidence type="ECO:0000256" key="2">
    <source>
        <dbReference type="SAM" id="MobiDB-lite"/>
    </source>
</evidence>
<evidence type="ECO:0000256" key="1">
    <source>
        <dbReference type="ARBA" id="ARBA00022737"/>
    </source>
</evidence>